<dbReference type="OrthoDB" id="3636008at2"/>
<dbReference type="RefSeq" id="WP_115932571.1">
    <property type="nucleotide sequence ID" value="NZ_QREH01000001.1"/>
</dbReference>
<name>A0A3D9LE23_9MICC</name>
<protein>
    <submittedName>
        <fullName evidence="6">DNA-binding transcriptional LysR family regulator</fullName>
    </submittedName>
</protein>
<dbReference type="GO" id="GO:0003700">
    <property type="term" value="F:DNA-binding transcription factor activity"/>
    <property type="evidence" value="ECO:0007669"/>
    <property type="project" value="InterPro"/>
</dbReference>
<evidence type="ECO:0000313" key="6">
    <source>
        <dbReference type="EMBL" id="REE04689.1"/>
    </source>
</evidence>
<dbReference type="GO" id="GO:0003677">
    <property type="term" value="F:DNA binding"/>
    <property type="evidence" value="ECO:0007669"/>
    <property type="project" value="UniProtKB-KW"/>
</dbReference>
<dbReference type="AlphaFoldDB" id="A0A3D9LE23"/>
<dbReference type="Pfam" id="PF03466">
    <property type="entry name" value="LysR_substrate"/>
    <property type="match status" value="1"/>
</dbReference>
<keyword evidence="2" id="KW-0805">Transcription regulation</keyword>
<dbReference type="SUPFAM" id="SSF46785">
    <property type="entry name" value="Winged helix' DNA-binding domain"/>
    <property type="match status" value="1"/>
</dbReference>
<feature type="domain" description="HTH lysR-type" evidence="5">
    <location>
        <begin position="1"/>
        <end position="58"/>
    </location>
</feature>
<dbReference type="Proteomes" id="UP000256727">
    <property type="component" value="Unassembled WGS sequence"/>
</dbReference>
<dbReference type="Gene3D" id="1.10.10.10">
    <property type="entry name" value="Winged helix-like DNA-binding domain superfamily/Winged helix DNA-binding domain"/>
    <property type="match status" value="1"/>
</dbReference>
<dbReference type="InterPro" id="IPR005119">
    <property type="entry name" value="LysR_subst-bd"/>
</dbReference>
<dbReference type="PANTHER" id="PTHR30346:SF0">
    <property type="entry name" value="HCA OPERON TRANSCRIPTIONAL ACTIVATOR HCAR"/>
    <property type="match status" value="1"/>
</dbReference>
<dbReference type="InterPro" id="IPR000847">
    <property type="entry name" value="LysR_HTH_N"/>
</dbReference>
<dbReference type="InterPro" id="IPR036390">
    <property type="entry name" value="WH_DNA-bd_sf"/>
</dbReference>
<dbReference type="PRINTS" id="PR00039">
    <property type="entry name" value="HTHLYSR"/>
</dbReference>
<proteinExistence type="inferred from homology"/>
<comment type="caution">
    <text evidence="6">The sequence shown here is derived from an EMBL/GenBank/DDBJ whole genome shotgun (WGS) entry which is preliminary data.</text>
</comment>
<organism evidence="6 7">
    <name type="scientific">Citricoccus muralis</name>
    <dbReference type="NCBI Taxonomy" id="169134"/>
    <lineage>
        <taxon>Bacteria</taxon>
        <taxon>Bacillati</taxon>
        <taxon>Actinomycetota</taxon>
        <taxon>Actinomycetes</taxon>
        <taxon>Micrococcales</taxon>
        <taxon>Micrococcaceae</taxon>
        <taxon>Citricoccus</taxon>
    </lineage>
</organism>
<dbReference type="EMBL" id="QREH01000001">
    <property type="protein sequence ID" value="REE04689.1"/>
    <property type="molecule type" value="Genomic_DNA"/>
</dbReference>
<dbReference type="CDD" id="cd08414">
    <property type="entry name" value="PBP2_LTTR_aromatics_like"/>
    <property type="match status" value="1"/>
</dbReference>
<keyword evidence="3 6" id="KW-0238">DNA-binding</keyword>
<dbReference type="GO" id="GO:0032993">
    <property type="term" value="C:protein-DNA complex"/>
    <property type="evidence" value="ECO:0007669"/>
    <property type="project" value="TreeGrafter"/>
</dbReference>
<evidence type="ECO:0000256" key="4">
    <source>
        <dbReference type="ARBA" id="ARBA00023163"/>
    </source>
</evidence>
<evidence type="ECO:0000256" key="2">
    <source>
        <dbReference type="ARBA" id="ARBA00023015"/>
    </source>
</evidence>
<dbReference type="FunFam" id="1.10.10.10:FF:000001">
    <property type="entry name" value="LysR family transcriptional regulator"/>
    <property type="match status" value="1"/>
</dbReference>
<evidence type="ECO:0000259" key="5">
    <source>
        <dbReference type="PROSITE" id="PS50931"/>
    </source>
</evidence>
<sequence>MDIKMLQAFVMLAEELHFTRAAERLGVAQPLVSQWIRKLERELGEPVVGRTTRAVKLTAAGEAALPHARQVVESARLMTRAVHQEGVPLLGSVTLGYAGASSRPWLPGIARAVRRDAPGVDLRLRSMVYAGAAPSLVAAGDLDIAFGRRPLTYSGLEDRVFEYERVLVGVSTDHRLAGEEQIDIRGLASEPWVMFPAQQGSSVRDMGLRLANRAGFTPRLVQEAPDSYTILGLVAAGVGVTLTISSVAHVETPGLALRPLAGPARYLTATLLHRKKPNRATEAALEVLAALHPEPERPDGIVLD</sequence>
<keyword evidence="7" id="KW-1185">Reference proteome</keyword>
<dbReference type="SUPFAM" id="SSF53850">
    <property type="entry name" value="Periplasmic binding protein-like II"/>
    <property type="match status" value="1"/>
</dbReference>
<evidence type="ECO:0000313" key="7">
    <source>
        <dbReference type="Proteomes" id="UP000256727"/>
    </source>
</evidence>
<accession>A0A3D9LE23</accession>
<dbReference type="PANTHER" id="PTHR30346">
    <property type="entry name" value="TRANSCRIPTIONAL DUAL REGULATOR HCAR-RELATED"/>
    <property type="match status" value="1"/>
</dbReference>
<dbReference type="InterPro" id="IPR036388">
    <property type="entry name" value="WH-like_DNA-bd_sf"/>
</dbReference>
<keyword evidence="4" id="KW-0804">Transcription</keyword>
<dbReference type="Gene3D" id="3.40.190.10">
    <property type="entry name" value="Periplasmic binding protein-like II"/>
    <property type="match status" value="2"/>
</dbReference>
<reference evidence="6 7" key="1">
    <citation type="submission" date="2018-07" db="EMBL/GenBank/DDBJ databases">
        <title>Sequencing the genomes of 1000 actinobacteria strains.</title>
        <authorList>
            <person name="Klenk H.-P."/>
        </authorList>
    </citation>
    <scope>NUCLEOTIDE SEQUENCE [LARGE SCALE GENOMIC DNA]</scope>
    <source>
        <strain evidence="6 7">DSM 14442</strain>
    </source>
</reference>
<evidence type="ECO:0000256" key="1">
    <source>
        <dbReference type="ARBA" id="ARBA00009437"/>
    </source>
</evidence>
<dbReference type="Pfam" id="PF00126">
    <property type="entry name" value="HTH_1"/>
    <property type="match status" value="1"/>
</dbReference>
<dbReference type="PROSITE" id="PS50931">
    <property type="entry name" value="HTH_LYSR"/>
    <property type="match status" value="1"/>
</dbReference>
<evidence type="ECO:0000256" key="3">
    <source>
        <dbReference type="ARBA" id="ARBA00023125"/>
    </source>
</evidence>
<comment type="similarity">
    <text evidence="1">Belongs to the LysR transcriptional regulatory family.</text>
</comment>
<gene>
    <name evidence="6" type="ORF">C8E99_2534</name>
</gene>